<evidence type="ECO:0000256" key="5">
    <source>
        <dbReference type="ARBA" id="ARBA00022970"/>
    </source>
</evidence>
<keyword evidence="5" id="KW-0029">Amino-acid transport</keyword>
<dbReference type="GO" id="GO:0005524">
    <property type="term" value="F:ATP binding"/>
    <property type="evidence" value="ECO:0007669"/>
    <property type="project" value="UniProtKB-KW"/>
</dbReference>
<evidence type="ECO:0000256" key="4">
    <source>
        <dbReference type="ARBA" id="ARBA00022840"/>
    </source>
</evidence>
<organism evidence="7 8">
    <name type="scientific">Fructilactobacillus sanfranciscensis</name>
    <name type="common">Lactobacillus sanfranciscensis</name>
    <dbReference type="NCBI Taxonomy" id="1625"/>
    <lineage>
        <taxon>Bacteria</taxon>
        <taxon>Bacillati</taxon>
        <taxon>Bacillota</taxon>
        <taxon>Bacilli</taxon>
        <taxon>Lactobacillales</taxon>
        <taxon>Lactobacillaceae</taxon>
        <taxon>Fructilactobacillus</taxon>
    </lineage>
</organism>
<evidence type="ECO:0000313" key="8">
    <source>
        <dbReference type="Proteomes" id="UP000313312"/>
    </source>
</evidence>
<comment type="caution">
    <text evidence="7">The sequence shown here is derived from an EMBL/GenBank/DDBJ whole genome shotgun (WGS) entry which is preliminary data.</text>
</comment>
<reference evidence="7 8" key="1">
    <citation type="submission" date="2018-05" db="EMBL/GenBank/DDBJ databases">
        <title>Lactobacillus sanfranciscensis Ah4 draft denome sequence.</title>
        <authorList>
            <person name="Zhang G."/>
        </authorList>
    </citation>
    <scope>NUCLEOTIDE SEQUENCE [LARGE SCALE GENOMIC DNA]</scope>
    <source>
        <strain evidence="7 8">Ah4</strain>
    </source>
</reference>
<dbReference type="GO" id="GO:0022857">
    <property type="term" value="F:transmembrane transporter activity"/>
    <property type="evidence" value="ECO:0007669"/>
    <property type="project" value="UniProtKB-ARBA"/>
</dbReference>
<evidence type="ECO:0000256" key="1">
    <source>
        <dbReference type="ARBA" id="ARBA00005417"/>
    </source>
</evidence>
<keyword evidence="3" id="KW-0547">Nucleotide-binding</keyword>
<evidence type="ECO:0000259" key="6">
    <source>
        <dbReference type="PROSITE" id="PS50893"/>
    </source>
</evidence>
<dbReference type="InterPro" id="IPR027417">
    <property type="entry name" value="P-loop_NTPase"/>
</dbReference>
<name>A0A5C4TI02_FRUSA</name>
<dbReference type="EMBL" id="QFCR01000016">
    <property type="protein sequence ID" value="TNK90133.1"/>
    <property type="molecule type" value="Genomic_DNA"/>
</dbReference>
<feature type="domain" description="ABC transporter" evidence="6">
    <location>
        <begin position="6"/>
        <end position="227"/>
    </location>
</feature>
<dbReference type="RefSeq" id="WP_103451030.1">
    <property type="nucleotide sequence ID" value="NZ_CP168671.1"/>
</dbReference>
<accession>A0A5C4TI02</accession>
<keyword evidence="4 7" id="KW-0067">ATP-binding</keyword>
<dbReference type="Pfam" id="PF00005">
    <property type="entry name" value="ABC_tran"/>
    <property type="match status" value="1"/>
</dbReference>
<evidence type="ECO:0000313" key="7">
    <source>
        <dbReference type="EMBL" id="TNK90133.1"/>
    </source>
</evidence>
<dbReference type="GO" id="GO:0016887">
    <property type="term" value="F:ATP hydrolysis activity"/>
    <property type="evidence" value="ECO:0007669"/>
    <property type="project" value="InterPro"/>
</dbReference>
<evidence type="ECO:0000256" key="2">
    <source>
        <dbReference type="ARBA" id="ARBA00022448"/>
    </source>
</evidence>
<sequence>MKDNLIKLDDVSKYYLAGKQKVQILKHVSLEIDKEDFAVIMGHSGSGKSTLINILGFLDQKYEGTYDFAGKSYQKQSDNVISELRNRNIGFIFQNFKLMHNLTVKENVEIPLIYSNRDSDQNLEEDLNQLLDSLGILDKKDSYPSELSGGQQQRVAIARALINHPSIIIADEPTGALDSQNTQEVMELFETLNKTNKVTIIMVTHDDTFANFGNRLFKVNDGVLHEA</sequence>
<dbReference type="InterPro" id="IPR017911">
    <property type="entry name" value="MacB-like_ATP-bd"/>
</dbReference>
<gene>
    <name evidence="7" type="ORF">DID87_05215</name>
</gene>
<dbReference type="GO" id="GO:0006865">
    <property type="term" value="P:amino acid transport"/>
    <property type="evidence" value="ECO:0007669"/>
    <property type="project" value="UniProtKB-KW"/>
</dbReference>
<dbReference type="GO" id="GO:0098796">
    <property type="term" value="C:membrane protein complex"/>
    <property type="evidence" value="ECO:0007669"/>
    <property type="project" value="UniProtKB-ARBA"/>
</dbReference>
<dbReference type="SUPFAM" id="SSF52540">
    <property type="entry name" value="P-loop containing nucleoside triphosphate hydrolases"/>
    <property type="match status" value="1"/>
</dbReference>
<protein>
    <submittedName>
        <fullName evidence="7">ABC transporter ATP-binding protein</fullName>
    </submittedName>
</protein>
<dbReference type="CDD" id="cd03255">
    <property type="entry name" value="ABC_MJ0796_LolCDE_FtsE"/>
    <property type="match status" value="1"/>
</dbReference>
<dbReference type="Gene3D" id="3.40.50.300">
    <property type="entry name" value="P-loop containing nucleotide triphosphate hydrolases"/>
    <property type="match status" value="1"/>
</dbReference>
<dbReference type="InterPro" id="IPR017871">
    <property type="entry name" value="ABC_transporter-like_CS"/>
</dbReference>
<proteinExistence type="inferred from homology"/>
<dbReference type="PANTHER" id="PTHR42798:SF6">
    <property type="entry name" value="CELL DIVISION ATP-BINDING PROTEIN FTSE"/>
    <property type="match status" value="1"/>
</dbReference>
<evidence type="ECO:0000256" key="3">
    <source>
        <dbReference type="ARBA" id="ARBA00022741"/>
    </source>
</evidence>
<dbReference type="PANTHER" id="PTHR42798">
    <property type="entry name" value="LIPOPROTEIN-RELEASING SYSTEM ATP-BINDING PROTEIN LOLD"/>
    <property type="match status" value="1"/>
</dbReference>
<comment type="similarity">
    <text evidence="1">Belongs to the ABC transporter superfamily.</text>
</comment>
<dbReference type="FunFam" id="3.40.50.300:FF:000032">
    <property type="entry name" value="Export ABC transporter ATP-binding protein"/>
    <property type="match status" value="1"/>
</dbReference>
<dbReference type="InterPro" id="IPR003593">
    <property type="entry name" value="AAA+_ATPase"/>
</dbReference>
<dbReference type="Proteomes" id="UP000313312">
    <property type="component" value="Unassembled WGS sequence"/>
</dbReference>
<dbReference type="InterPro" id="IPR003439">
    <property type="entry name" value="ABC_transporter-like_ATP-bd"/>
</dbReference>
<dbReference type="SMART" id="SM00382">
    <property type="entry name" value="AAA"/>
    <property type="match status" value="1"/>
</dbReference>
<dbReference type="AlphaFoldDB" id="A0A5C4TI02"/>
<dbReference type="PROSITE" id="PS50893">
    <property type="entry name" value="ABC_TRANSPORTER_2"/>
    <property type="match status" value="1"/>
</dbReference>
<keyword evidence="2" id="KW-0813">Transport</keyword>
<dbReference type="PROSITE" id="PS00211">
    <property type="entry name" value="ABC_TRANSPORTER_1"/>
    <property type="match status" value="1"/>
</dbReference>